<dbReference type="Proteomes" id="UP000003022">
    <property type="component" value="Unassembled WGS sequence"/>
</dbReference>
<keyword evidence="3" id="KW-1185">Reference proteome</keyword>
<feature type="compositionally biased region" description="Basic and acidic residues" evidence="1">
    <location>
        <begin position="29"/>
        <end position="45"/>
    </location>
</feature>
<evidence type="ECO:0000256" key="1">
    <source>
        <dbReference type="SAM" id="MobiDB-lite"/>
    </source>
</evidence>
<evidence type="ECO:0000313" key="3">
    <source>
        <dbReference type="Proteomes" id="UP000003022"/>
    </source>
</evidence>
<reference evidence="2 3" key="1">
    <citation type="journal article" date="2011" name="J. Bacteriol.">
        <title>Draft genome sequence of the marine bacterium Streptomyces griseoaurantiacus M045, which produces novel manumycin-type antibiotics with a pABA core component.</title>
        <authorList>
            <person name="Li F."/>
            <person name="Jiang P."/>
            <person name="Zheng H."/>
            <person name="Wang S."/>
            <person name="Zhao G."/>
            <person name="Qin S."/>
            <person name="Liu Z."/>
        </authorList>
    </citation>
    <scope>NUCLEOTIDE SEQUENCE [LARGE SCALE GENOMIC DNA]</scope>
    <source>
        <strain evidence="2 3">M045</strain>
    </source>
</reference>
<gene>
    <name evidence="2" type="ORF">SGM_4067</name>
</gene>
<dbReference type="AlphaFoldDB" id="F3NLQ3"/>
<evidence type="ECO:0000313" key="2">
    <source>
        <dbReference type="EMBL" id="EGG45979.1"/>
    </source>
</evidence>
<protein>
    <submittedName>
        <fullName evidence="2">Uncharacterized protein</fullName>
    </submittedName>
</protein>
<comment type="caution">
    <text evidence="2">The sequence shown here is derived from an EMBL/GenBank/DDBJ whole genome shotgun (WGS) entry which is preliminary data.</text>
</comment>
<feature type="compositionally biased region" description="Gly residues" evidence="1">
    <location>
        <begin position="17"/>
        <end position="28"/>
    </location>
</feature>
<dbReference type="EMBL" id="AEYX01000039">
    <property type="protein sequence ID" value="EGG45979.1"/>
    <property type="molecule type" value="Genomic_DNA"/>
</dbReference>
<accession>F3NLQ3</accession>
<feature type="region of interest" description="Disordered" evidence="1">
    <location>
        <begin position="1"/>
        <end position="45"/>
    </location>
</feature>
<proteinExistence type="predicted"/>
<sequence>MPPLSHRAMRSHTPPVGRGGAAGGGEQSGRGEQRPGEDRGPAGRT</sequence>
<organism evidence="2 3">
    <name type="scientific">Streptomyces griseoaurantiacus M045</name>
    <dbReference type="NCBI Taxonomy" id="996637"/>
    <lineage>
        <taxon>Bacteria</taxon>
        <taxon>Bacillati</taxon>
        <taxon>Actinomycetota</taxon>
        <taxon>Actinomycetes</taxon>
        <taxon>Kitasatosporales</taxon>
        <taxon>Streptomycetaceae</taxon>
        <taxon>Streptomyces</taxon>
        <taxon>Streptomyces aurantiacus group</taxon>
    </lineage>
</organism>
<name>F3NLQ3_9ACTN</name>